<evidence type="ECO:0000256" key="7">
    <source>
        <dbReference type="ARBA" id="ARBA00023306"/>
    </source>
</evidence>
<dbReference type="InterPro" id="IPR050487">
    <property type="entry name" value="FtsQ_DivIB"/>
</dbReference>
<protein>
    <submittedName>
        <fullName evidence="9">Cell division protein FtsQ</fullName>
    </submittedName>
</protein>
<evidence type="ECO:0000256" key="6">
    <source>
        <dbReference type="ARBA" id="ARBA00023136"/>
    </source>
</evidence>
<comment type="subcellular location">
    <subcellularLocation>
        <location evidence="1">Membrane</location>
    </subcellularLocation>
</comment>
<evidence type="ECO:0000259" key="8">
    <source>
        <dbReference type="PROSITE" id="PS51779"/>
    </source>
</evidence>
<evidence type="ECO:0000313" key="10">
    <source>
        <dbReference type="Proteomes" id="UP001218071"/>
    </source>
</evidence>
<dbReference type="RefSeq" id="WP_042406925.1">
    <property type="nucleotide sequence ID" value="NZ_CBYN010000045.1"/>
</dbReference>
<keyword evidence="6" id="KW-0472">Membrane</keyword>
<keyword evidence="7" id="KW-0131">Cell cycle</keyword>
<accession>A0ABY7UN15</accession>
<reference evidence="9 10" key="1">
    <citation type="submission" date="2020-10" db="EMBL/GenBank/DDBJ databases">
        <title>Complete genome sequence of Corynebacterium jeddahense DSM 45997, type strain of Corynebacterium jeddahense.</title>
        <authorList>
            <person name="Busche T."/>
            <person name="Kalinowski J."/>
            <person name="Ruckert C."/>
        </authorList>
    </citation>
    <scope>NUCLEOTIDE SEQUENCE [LARGE SCALE GENOMIC DNA]</scope>
    <source>
        <strain evidence="9 10">DSM 45997</strain>
    </source>
</reference>
<name>A0ABY7UN15_9CORY</name>
<evidence type="ECO:0000256" key="1">
    <source>
        <dbReference type="ARBA" id="ARBA00004370"/>
    </source>
</evidence>
<keyword evidence="2" id="KW-1003">Cell membrane</keyword>
<dbReference type="PANTHER" id="PTHR37820">
    <property type="entry name" value="CELL DIVISION PROTEIN DIVIB"/>
    <property type="match status" value="1"/>
</dbReference>
<feature type="domain" description="POTRA" evidence="8">
    <location>
        <begin position="29"/>
        <end position="97"/>
    </location>
</feature>
<keyword evidence="10" id="KW-1185">Reference proteome</keyword>
<gene>
    <name evidence="9" type="primary">ftsQ</name>
    <name evidence="9" type="ORF">CJEDD_08235</name>
</gene>
<dbReference type="InterPro" id="IPR034746">
    <property type="entry name" value="POTRA"/>
</dbReference>
<dbReference type="PROSITE" id="PS51779">
    <property type="entry name" value="POTRA"/>
    <property type="match status" value="1"/>
</dbReference>
<dbReference type="Pfam" id="PF03799">
    <property type="entry name" value="FtsQ_DivIB_C"/>
    <property type="match status" value="1"/>
</dbReference>
<sequence length="218" mass="23348">MSRRSIAILAGCIALVIAVAAALPFTPAMPVKSIDVAGTVNLSEEEVQALAGIEPDTPMGRVDVHRAARQVAANPWVETANVKRDWPSAVDVTVTEHVPVAWVDQGGEKHLIDREGRDFVVAEPPAGTVQLVGVDSGNENQMRDAVAVASSISEKARPRVRELATDGPYNFVLMLDDGRPVTWGPANDNQNKALALETVLQLEGQSFNITNPELVTSR</sequence>
<dbReference type="Gene3D" id="3.10.20.310">
    <property type="entry name" value="membrane protein fhac"/>
    <property type="match status" value="1"/>
</dbReference>
<evidence type="ECO:0000256" key="2">
    <source>
        <dbReference type="ARBA" id="ARBA00022475"/>
    </source>
</evidence>
<organism evidence="9 10">
    <name type="scientific">Corynebacterium jeddahense</name>
    <dbReference type="NCBI Taxonomy" id="1414719"/>
    <lineage>
        <taxon>Bacteria</taxon>
        <taxon>Bacillati</taxon>
        <taxon>Actinomycetota</taxon>
        <taxon>Actinomycetes</taxon>
        <taxon>Mycobacteriales</taxon>
        <taxon>Corynebacteriaceae</taxon>
        <taxon>Corynebacterium</taxon>
    </lineage>
</organism>
<dbReference type="InterPro" id="IPR005548">
    <property type="entry name" value="Cell_div_FtsQ/DivIB_C"/>
</dbReference>
<dbReference type="GO" id="GO:0051301">
    <property type="term" value="P:cell division"/>
    <property type="evidence" value="ECO:0007669"/>
    <property type="project" value="UniProtKB-KW"/>
</dbReference>
<evidence type="ECO:0000256" key="4">
    <source>
        <dbReference type="ARBA" id="ARBA00022692"/>
    </source>
</evidence>
<evidence type="ECO:0000313" key="9">
    <source>
        <dbReference type="EMBL" id="WCZ39240.1"/>
    </source>
</evidence>
<evidence type="ECO:0000256" key="3">
    <source>
        <dbReference type="ARBA" id="ARBA00022618"/>
    </source>
</evidence>
<keyword evidence="3 9" id="KW-0132">Cell division</keyword>
<dbReference type="EMBL" id="CP063194">
    <property type="protein sequence ID" value="WCZ39240.1"/>
    <property type="molecule type" value="Genomic_DNA"/>
</dbReference>
<keyword evidence="5" id="KW-1133">Transmembrane helix</keyword>
<dbReference type="Proteomes" id="UP001218071">
    <property type="component" value="Chromosome"/>
</dbReference>
<proteinExistence type="predicted"/>
<keyword evidence="4" id="KW-0812">Transmembrane</keyword>
<evidence type="ECO:0000256" key="5">
    <source>
        <dbReference type="ARBA" id="ARBA00022989"/>
    </source>
</evidence>
<dbReference type="PANTHER" id="PTHR37820:SF1">
    <property type="entry name" value="CELL DIVISION PROTEIN FTSQ"/>
    <property type="match status" value="1"/>
</dbReference>
<dbReference type="InterPro" id="IPR013685">
    <property type="entry name" value="POTRA_FtsQ_type"/>
</dbReference>
<dbReference type="Pfam" id="PF08478">
    <property type="entry name" value="POTRA_1"/>
    <property type="match status" value="1"/>
</dbReference>